<evidence type="ECO:0000256" key="1">
    <source>
        <dbReference type="SAM" id="SignalP"/>
    </source>
</evidence>
<name>A0A3D2SCK6_9BACE</name>
<organism evidence="2 3">
    <name type="scientific">Bacteroides graminisolvens</name>
    <dbReference type="NCBI Taxonomy" id="477666"/>
    <lineage>
        <taxon>Bacteria</taxon>
        <taxon>Pseudomonadati</taxon>
        <taxon>Bacteroidota</taxon>
        <taxon>Bacteroidia</taxon>
        <taxon>Bacteroidales</taxon>
        <taxon>Bacteroidaceae</taxon>
        <taxon>Bacteroides</taxon>
    </lineage>
</organism>
<reference evidence="2 3" key="1">
    <citation type="journal article" date="2018" name="Nat. Biotechnol.">
        <title>A standardized bacterial taxonomy based on genome phylogeny substantially revises the tree of life.</title>
        <authorList>
            <person name="Parks D.H."/>
            <person name="Chuvochina M."/>
            <person name="Waite D.W."/>
            <person name="Rinke C."/>
            <person name="Skarshewski A."/>
            <person name="Chaumeil P.A."/>
            <person name="Hugenholtz P."/>
        </authorList>
    </citation>
    <scope>NUCLEOTIDE SEQUENCE [LARGE SCALE GENOMIC DNA]</scope>
    <source>
        <strain evidence="2">UBA9667</strain>
    </source>
</reference>
<dbReference type="AlphaFoldDB" id="A0A3D2SCK6"/>
<evidence type="ECO:0000313" key="2">
    <source>
        <dbReference type="EMBL" id="HCK23992.1"/>
    </source>
</evidence>
<keyword evidence="1" id="KW-0732">Signal</keyword>
<proteinExistence type="predicted"/>
<comment type="caution">
    <text evidence="2">The sequence shown here is derived from an EMBL/GenBank/DDBJ whole genome shotgun (WGS) entry which is preliminary data.</text>
</comment>
<feature type="chain" id="PRO_5017751976" evidence="1">
    <location>
        <begin position="25"/>
        <end position="219"/>
    </location>
</feature>
<sequence>MKKTRLRFFILLLFASFTLTQAYSQQIGNGYATYTTTDMNRCFYSGLYSVQNTVNCTPDVSTGWQHLFVLRHSTTNNNYQLQIAAGFAQNSRLFFRKIAVSDLVSPVSSPWFEIATRGTNVFTGDQKINGSLYANSIYVQQTVWSDYVFYPGYTLMPLTDLEYFIHKNKHLPEVPTTKEVLENGVNVAEMNALLLKKVEELTLYVIDLKKEIDLLKQTH</sequence>
<protein>
    <submittedName>
        <fullName evidence="2">Uncharacterized protein</fullName>
    </submittedName>
</protein>
<feature type="signal peptide" evidence="1">
    <location>
        <begin position="1"/>
        <end position="24"/>
    </location>
</feature>
<accession>A0A3D2SCK6</accession>
<dbReference type="EMBL" id="DPVG01000157">
    <property type="protein sequence ID" value="HCK23992.1"/>
    <property type="molecule type" value="Genomic_DNA"/>
</dbReference>
<evidence type="ECO:0000313" key="3">
    <source>
        <dbReference type="Proteomes" id="UP000263098"/>
    </source>
</evidence>
<dbReference type="Proteomes" id="UP000263098">
    <property type="component" value="Unassembled WGS sequence"/>
</dbReference>
<gene>
    <name evidence="2" type="ORF">DHW31_04280</name>
</gene>